<dbReference type="KEGG" id="oyw:OdinLCB4_007625"/>
<organism evidence="7 8">
    <name type="scientific">Odinarchaeota yellowstonii (strain LCB_4)</name>
    <dbReference type="NCBI Taxonomy" id="1841599"/>
    <lineage>
        <taxon>Archaea</taxon>
        <taxon>Promethearchaeati</taxon>
        <taxon>Candidatus Odinarchaeota</taxon>
        <taxon>Candidatus Odinarchaeia</taxon>
        <taxon>Candidatus Odinarchaeales</taxon>
        <taxon>Candidatus Odinarchaeaceae</taxon>
        <taxon>Candidatus Odinarchaeum</taxon>
    </lineage>
</organism>
<dbReference type="InterPro" id="IPR036604">
    <property type="entry name" value="PurS-like_sf"/>
</dbReference>
<evidence type="ECO:0000256" key="3">
    <source>
        <dbReference type="ARBA" id="ARBA00022741"/>
    </source>
</evidence>
<evidence type="ECO:0000313" key="8">
    <source>
        <dbReference type="Proteomes" id="UP000186851"/>
    </source>
</evidence>
<dbReference type="AlphaFoldDB" id="A0AAF0D278"/>
<reference evidence="7" key="2">
    <citation type="journal article" date="2022" name="Nat. Microbiol.">
        <title>A closed Candidatus Odinarchaeum chromosome exposes Asgard archaeal viruses.</title>
        <authorList>
            <person name="Tamarit D."/>
            <person name="Caceres E.F."/>
            <person name="Krupovic M."/>
            <person name="Nijland R."/>
            <person name="Eme L."/>
            <person name="Robinson N.P."/>
            <person name="Ettema T.J.G."/>
        </authorList>
    </citation>
    <scope>NUCLEOTIDE SEQUENCE</scope>
    <source>
        <strain evidence="7">LCB_4</strain>
    </source>
</reference>
<dbReference type="EC" id="6.3.5.3" evidence="6"/>
<dbReference type="GO" id="GO:0004642">
    <property type="term" value="F:phosphoribosylformylglycinamidine synthase activity"/>
    <property type="evidence" value="ECO:0007669"/>
    <property type="project" value="UniProtKB-UniRule"/>
</dbReference>
<dbReference type="PANTHER" id="PTHR34696:SF1">
    <property type="entry name" value="PHOSPHORIBOSYLFORMYLGLYCINAMIDINE SYNTHASE SUBUNIT PURS"/>
    <property type="match status" value="1"/>
</dbReference>
<comment type="catalytic activity">
    <reaction evidence="6">
        <text>N(2)-formyl-N(1)-(5-phospho-beta-D-ribosyl)glycinamide + L-glutamine + ATP + H2O = 2-formamido-N(1)-(5-O-phospho-beta-D-ribosyl)acetamidine + L-glutamate + ADP + phosphate + H(+)</text>
        <dbReference type="Rhea" id="RHEA:17129"/>
        <dbReference type="ChEBI" id="CHEBI:15377"/>
        <dbReference type="ChEBI" id="CHEBI:15378"/>
        <dbReference type="ChEBI" id="CHEBI:29985"/>
        <dbReference type="ChEBI" id="CHEBI:30616"/>
        <dbReference type="ChEBI" id="CHEBI:43474"/>
        <dbReference type="ChEBI" id="CHEBI:58359"/>
        <dbReference type="ChEBI" id="CHEBI:147286"/>
        <dbReference type="ChEBI" id="CHEBI:147287"/>
        <dbReference type="ChEBI" id="CHEBI:456216"/>
        <dbReference type="EC" id="6.3.5.3"/>
    </reaction>
</comment>
<keyword evidence="3 6" id="KW-0547">Nucleotide-binding</keyword>
<keyword evidence="1 6" id="KW-0963">Cytoplasm</keyword>
<dbReference type="NCBIfam" id="TIGR00302">
    <property type="entry name" value="phosphoribosylformylglycinamidine synthase subunit PurS"/>
    <property type="match status" value="1"/>
</dbReference>
<comment type="subunit">
    <text evidence="6">Part of the FGAM synthase complex composed of 1 PurL, 1 PurQ and 2 PurS subunits.</text>
</comment>
<evidence type="ECO:0000256" key="5">
    <source>
        <dbReference type="ARBA" id="ARBA00022840"/>
    </source>
</evidence>
<dbReference type="GO" id="GO:0005737">
    <property type="term" value="C:cytoplasm"/>
    <property type="evidence" value="ECO:0007669"/>
    <property type="project" value="UniProtKB-SubCell"/>
</dbReference>
<dbReference type="HAMAP" id="MF_01926">
    <property type="entry name" value="PurS"/>
    <property type="match status" value="1"/>
</dbReference>
<dbReference type="EMBL" id="CP091871">
    <property type="protein sequence ID" value="WEU40326.1"/>
    <property type="molecule type" value="Genomic_DNA"/>
</dbReference>
<comment type="function">
    <text evidence="6">Part of the phosphoribosylformylglycinamidine synthase complex involved in the purines biosynthetic pathway. Catalyzes the ATP-dependent conversion of formylglycinamide ribonucleotide (FGAR) and glutamine to yield formylglycinamidine ribonucleotide (FGAM) and glutamate. The FGAM synthase complex is composed of three subunits. PurQ produces an ammonia molecule by converting glutamine to glutamate. PurL transfers the ammonia molecule to FGAR to form FGAM in an ATP-dependent manner. PurS interacts with PurQ and PurL and is thought to assist in the transfer of the ammonia molecule from PurQ to PurL.</text>
</comment>
<comment type="pathway">
    <text evidence="6">Purine metabolism; IMP biosynthesis via de novo pathway; 5-amino-1-(5-phospho-D-ribosyl)imidazole from N(2)-formyl-N(1)-(5-phospho-D-ribosyl)glycinamide: step 1/2.</text>
</comment>
<gene>
    <name evidence="6 7" type="primary">purS</name>
    <name evidence="7" type="ORF">OdinLCB4_007625</name>
</gene>
<comment type="subcellular location">
    <subcellularLocation>
        <location evidence="6">Cytoplasm</location>
    </subcellularLocation>
</comment>
<protein>
    <recommendedName>
        <fullName evidence="6">Phosphoribosylformylglycinamidine synthase subunit PurS</fullName>
        <shortName evidence="6">FGAM synthase</shortName>
        <ecNumber evidence="6">6.3.5.3</ecNumber>
    </recommendedName>
    <alternativeName>
        <fullName evidence="6">Formylglycinamide ribonucleotide amidotransferase subunit III</fullName>
        <shortName evidence="6">FGAR amidotransferase III</shortName>
        <shortName evidence="6">FGAR-AT III</shortName>
    </alternativeName>
    <alternativeName>
        <fullName evidence="6">Phosphoribosylformylglycinamidine synthase subunit III</fullName>
    </alternativeName>
</protein>
<reference evidence="7" key="1">
    <citation type="journal article" date="2017" name="Nature">
        <title>Asgard archaea illuminate the origin of eukaryotic cellular complexity.</title>
        <authorList>
            <person name="Zaremba-Niedzwiedzka K."/>
            <person name="Caceres E.F."/>
            <person name="Saw J.H."/>
            <person name="Backstrom D."/>
            <person name="Juzokaite L."/>
            <person name="Vancaester E."/>
            <person name="Seitz K.W."/>
            <person name="Anantharaman K."/>
            <person name="Starnawski P."/>
            <person name="Kjeldsen K.U."/>
            <person name="Scott M.B."/>
            <person name="Nunoura T."/>
            <person name="Banfield J.F."/>
            <person name="Schramm A."/>
            <person name="Baker B.J."/>
            <person name="Spang A."/>
            <person name="Ettema T.J.G."/>
        </authorList>
    </citation>
    <scope>NUCLEOTIDE SEQUENCE</scope>
    <source>
        <strain evidence="7">LCB_4</strain>
    </source>
</reference>
<dbReference type="SUPFAM" id="SSF82697">
    <property type="entry name" value="PurS-like"/>
    <property type="match status" value="1"/>
</dbReference>
<dbReference type="GO" id="GO:0005524">
    <property type="term" value="F:ATP binding"/>
    <property type="evidence" value="ECO:0007669"/>
    <property type="project" value="UniProtKB-UniRule"/>
</dbReference>
<dbReference type="GO" id="GO:0006189">
    <property type="term" value="P:'de novo' IMP biosynthetic process"/>
    <property type="evidence" value="ECO:0007669"/>
    <property type="project" value="UniProtKB-UniRule"/>
</dbReference>
<dbReference type="Gene3D" id="3.30.1280.10">
    <property type="entry name" value="Phosphoribosylformylglycinamidine synthase subunit PurS"/>
    <property type="match status" value="1"/>
</dbReference>
<accession>A0AAF0D278</accession>
<dbReference type="Pfam" id="PF02700">
    <property type="entry name" value="PurS"/>
    <property type="match status" value="1"/>
</dbReference>
<evidence type="ECO:0000256" key="4">
    <source>
        <dbReference type="ARBA" id="ARBA00022755"/>
    </source>
</evidence>
<keyword evidence="2 6" id="KW-0436">Ligase</keyword>
<dbReference type="Proteomes" id="UP000186851">
    <property type="component" value="Chromosome"/>
</dbReference>
<evidence type="ECO:0000313" key="7">
    <source>
        <dbReference type="EMBL" id="WEU40326.1"/>
    </source>
</evidence>
<proteinExistence type="inferred from homology"/>
<comment type="similarity">
    <text evidence="6">Belongs to the PurS family.</text>
</comment>
<evidence type="ECO:0000256" key="2">
    <source>
        <dbReference type="ARBA" id="ARBA00022598"/>
    </source>
</evidence>
<dbReference type="PANTHER" id="PTHR34696">
    <property type="entry name" value="PHOSPHORIBOSYLFORMYLGLYCINAMIDINE SYNTHASE SUBUNIT PURS"/>
    <property type="match status" value="1"/>
</dbReference>
<keyword evidence="5 6" id="KW-0067">ATP-binding</keyword>
<sequence length="88" mass="10085">MSEYIVEVVIESKPYAKDPEGMTIMRDLMHKTGYERVNSVRTGKFLRIKVSANNGEEAKNYVVKMINDLRIYNPVAHTYTITLKESTG</sequence>
<evidence type="ECO:0000256" key="1">
    <source>
        <dbReference type="ARBA" id="ARBA00022490"/>
    </source>
</evidence>
<name>A0AAF0D278_ODILC</name>
<dbReference type="InterPro" id="IPR003850">
    <property type="entry name" value="PurS"/>
</dbReference>
<evidence type="ECO:0000256" key="6">
    <source>
        <dbReference type="HAMAP-Rule" id="MF_01926"/>
    </source>
</evidence>
<keyword evidence="4 6" id="KW-0658">Purine biosynthesis</keyword>